<sequence length="158" mass="17538">MEPTYSNGEPPPYTSATTDNSRQLQVSASGVPPPPYAATLAPPFSSTVEREDVIQTIPLHLLHEYDHGPYIRWIDCPFCLKGTPVRRAVIRGFHNGVLKMWLGWSIITGGIGMFYRPTHNDTVDYFCGECQNKVATSHPDRGPMETFGPGGQSRTFAR</sequence>
<keyword evidence="3" id="KW-1185">Reference proteome</keyword>
<organism evidence="2 3">
    <name type="scientific">Cercophora samala</name>
    <dbReference type="NCBI Taxonomy" id="330535"/>
    <lineage>
        <taxon>Eukaryota</taxon>
        <taxon>Fungi</taxon>
        <taxon>Dikarya</taxon>
        <taxon>Ascomycota</taxon>
        <taxon>Pezizomycotina</taxon>
        <taxon>Sordariomycetes</taxon>
        <taxon>Sordariomycetidae</taxon>
        <taxon>Sordariales</taxon>
        <taxon>Lasiosphaeriaceae</taxon>
        <taxon>Cercophora</taxon>
    </lineage>
</organism>
<feature type="region of interest" description="Disordered" evidence="1">
    <location>
        <begin position="1"/>
        <end position="35"/>
    </location>
</feature>
<protein>
    <recommendedName>
        <fullName evidence="4">LITAF domain-containing protein</fullName>
    </recommendedName>
</protein>
<name>A0AA39ZFT5_9PEZI</name>
<reference evidence="2" key="1">
    <citation type="submission" date="2023-06" db="EMBL/GenBank/DDBJ databases">
        <title>Genome-scale phylogeny and comparative genomics of the fungal order Sordariales.</title>
        <authorList>
            <consortium name="Lawrence Berkeley National Laboratory"/>
            <person name="Hensen N."/>
            <person name="Bonometti L."/>
            <person name="Westerberg I."/>
            <person name="Brannstrom I.O."/>
            <person name="Guillou S."/>
            <person name="Cros-Aarteil S."/>
            <person name="Calhoun S."/>
            <person name="Haridas S."/>
            <person name="Kuo A."/>
            <person name="Mondo S."/>
            <person name="Pangilinan J."/>
            <person name="Riley R."/>
            <person name="Labutti K."/>
            <person name="Andreopoulos B."/>
            <person name="Lipzen A."/>
            <person name="Chen C."/>
            <person name="Yanf M."/>
            <person name="Daum C."/>
            <person name="Ng V."/>
            <person name="Clum A."/>
            <person name="Steindorff A."/>
            <person name="Ohm R."/>
            <person name="Martin F."/>
            <person name="Silar P."/>
            <person name="Natvig D."/>
            <person name="Lalanne C."/>
            <person name="Gautier V."/>
            <person name="Ament-Velasquez S.L."/>
            <person name="Kruys A."/>
            <person name="Hutchinson M.I."/>
            <person name="Powell A.J."/>
            <person name="Barry K."/>
            <person name="Miller A.N."/>
            <person name="Grigoriev I.V."/>
            <person name="Debuchy R."/>
            <person name="Gladieux P."/>
            <person name="Thoren M.H."/>
            <person name="Johannesson H."/>
        </authorList>
    </citation>
    <scope>NUCLEOTIDE SEQUENCE</scope>
    <source>
        <strain evidence="2">CBS 307.81</strain>
    </source>
</reference>
<comment type="caution">
    <text evidence="2">The sequence shown here is derived from an EMBL/GenBank/DDBJ whole genome shotgun (WGS) entry which is preliminary data.</text>
</comment>
<accession>A0AA39ZFT5</accession>
<proteinExistence type="predicted"/>
<evidence type="ECO:0000313" key="3">
    <source>
        <dbReference type="Proteomes" id="UP001174997"/>
    </source>
</evidence>
<gene>
    <name evidence="2" type="ORF">QBC41DRAFT_97340</name>
</gene>
<evidence type="ECO:0008006" key="4">
    <source>
        <dbReference type="Google" id="ProtNLM"/>
    </source>
</evidence>
<feature type="compositionally biased region" description="Polar residues" evidence="1">
    <location>
        <begin position="14"/>
        <end position="28"/>
    </location>
</feature>
<evidence type="ECO:0000313" key="2">
    <source>
        <dbReference type="EMBL" id="KAK0670232.1"/>
    </source>
</evidence>
<dbReference type="Proteomes" id="UP001174997">
    <property type="component" value="Unassembled WGS sequence"/>
</dbReference>
<evidence type="ECO:0000256" key="1">
    <source>
        <dbReference type="SAM" id="MobiDB-lite"/>
    </source>
</evidence>
<dbReference type="AlphaFoldDB" id="A0AA39ZFT5"/>
<feature type="region of interest" description="Disordered" evidence="1">
    <location>
        <begin position="137"/>
        <end position="158"/>
    </location>
</feature>
<dbReference type="EMBL" id="JAULSY010000034">
    <property type="protein sequence ID" value="KAK0670232.1"/>
    <property type="molecule type" value="Genomic_DNA"/>
</dbReference>